<comment type="catalytic activity">
    <reaction evidence="1 8">
        <text>malonyl-[ACP] + S-adenosyl-L-methionine = malonyl-[ACP] methyl ester + S-adenosyl-L-homocysteine</text>
        <dbReference type="Rhea" id="RHEA:17105"/>
        <dbReference type="Rhea" id="RHEA-COMP:9623"/>
        <dbReference type="Rhea" id="RHEA-COMP:9954"/>
        <dbReference type="ChEBI" id="CHEBI:57856"/>
        <dbReference type="ChEBI" id="CHEBI:59789"/>
        <dbReference type="ChEBI" id="CHEBI:78449"/>
        <dbReference type="ChEBI" id="CHEBI:78845"/>
        <dbReference type="EC" id="2.1.1.197"/>
    </reaction>
</comment>
<evidence type="ECO:0000313" key="10">
    <source>
        <dbReference type="EMBL" id="CAB1369415.1"/>
    </source>
</evidence>
<dbReference type="Gene3D" id="3.40.50.150">
    <property type="entry name" value="Vaccinia Virus protein VP39"/>
    <property type="match status" value="1"/>
</dbReference>
<keyword evidence="6 8" id="KW-0949">S-adenosyl-L-methionine</keyword>
<dbReference type="CDD" id="cd02440">
    <property type="entry name" value="AdoMet_MTases"/>
    <property type="match status" value="1"/>
</dbReference>
<evidence type="ECO:0000256" key="6">
    <source>
        <dbReference type="ARBA" id="ARBA00022691"/>
    </source>
</evidence>
<dbReference type="PANTHER" id="PTHR13090:SF1">
    <property type="entry name" value="ARGININE-HYDROXYLASE NDUFAF5, MITOCHONDRIAL"/>
    <property type="match status" value="1"/>
</dbReference>
<dbReference type="GO" id="GO:0102130">
    <property type="term" value="F:malonyl-CoA methyltransferase activity"/>
    <property type="evidence" value="ECO:0007669"/>
    <property type="project" value="UniProtKB-EC"/>
</dbReference>
<comment type="pathway">
    <text evidence="2 8">Cofactor biosynthesis; biotin biosynthesis.</text>
</comment>
<evidence type="ECO:0000256" key="1">
    <source>
        <dbReference type="ARBA" id="ARBA00000852"/>
    </source>
</evidence>
<evidence type="ECO:0000256" key="2">
    <source>
        <dbReference type="ARBA" id="ARBA00004746"/>
    </source>
</evidence>
<keyword evidence="4 8" id="KW-0489">Methyltransferase</keyword>
<dbReference type="SUPFAM" id="SSF53335">
    <property type="entry name" value="S-adenosyl-L-methionine-dependent methyltransferases"/>
    <property type="match status" value="1"/>
</dbReference>
<keyword evidence="11" id="KW-1185">Reference proteome</keyword>
<gene>
    <name evidence="8 10" type="primary">bioC</name>
    <name evidence="10" type="ORF">DENOEST_2250</name>
</gene>
<dbReference type="EMBL" id="LR778301">
    <property type="protein sequence ID" value="CAB1369415.1"/>
    <property type="molecule type" value="Genomic_DNA"/>
</dbReference>
<dbReference type="AlphaFoldDB" id="A0A6S6XTT1"/>
<protein>
    <recommendedName>
        <fullName evidence="3 8">Malonyl-[acyl-carrier protein] O-methyltransferase</fullName>
        <shortName evidence="8">Malonyl-ACP O-methyltransferase</shortName>
        <ecNumber evidence="3 8">2.1.1.197</ecNumber>
    </recommendedName>
    <alternativeName>
        <fullName evidence="8">Biotin synthesis protein BioC</fullName>
    </alternativeName>
</protein>
<evidence type="ECO:0000256" key="8">
    <source>
        <dbReference type="HAMAP-Rule" id="MF_00835"/>
    </source>
</evidence>
<dbReference type="GO" id="GO:0009102">
    <property type="term" value="P:biotin biosynthetic process"/>
    <property type="evidence" value="ECO:0007669"/>
    <property type="project" value="UniProtKB-UniRule"/>
</dbReference>
<comment type="function">
    <text evidence="8">Converts the free carboxyl group of a malonyl-thioester to its methyl ester by transfer of a methyl group from S-adenosyl-L-methionine (SAM). It allows to synthesize pimeloyl-ACP via the fatty acid synthetic pathway.</text>
</comment>
<dbReference type="GO" id="GO:0010340">
    <property type="term" value="F:carboxyl-O-methyltransferase activity"/>
    <property type="evidence" value="ECO:0007669"/>
    <property type="project" value="UniProtKB-UniRule"/>
</dbReference>
<sequence>MSEARHVRARFSRAAHRYDDVADFQRQMGERLLATLPHGLPSGWMLDGGCGTGHGLGLLRRHWPDAEVLALDFAYPMVARATANSRLCADLQALPLANASMEGIWSNLAIQWCNPDAVAREMARVLKPGGWLAASTLGPETFRELRQAFATVDRYRHTIPFPDPDHVASAFRRVGFIDVQLRRETLVLHYPDMVSLLSAVRDLGASRVTGGGRRPGLMGKAAWRRFVSAYELMAESSGLPLSYDTLCINATLGMGL</sequence>
<evidence type="ECO:0000256" key="7">
    <source>
        <dbReference type="ARBA" id="ARBA00022756"/>
    </source>
</evidence>
<comment type="similarity">
    <text evidence="8">Belongs to the methyltransferase superfamily.</text>
</comment>
<evidence type="ECO:0000256" key="3">
    <source>
        <dbReference type="ARBA" id="ARBA00012327"/>
    </source>
</evidence>
<feature type="domain" description="Methyltransferase type 11" evidence="9">
    <location>
        <begin position="46"/>
        <end position="133"/>
    </location>
</feature>
<reference evidence="10 11" key="1">
    <citation type="submission" date="2020-03" db="EMBL/GenBank/DDBJ databases">
        <authorList>
            <consortium name="Genoscope - CEA"/>
            <person name="William W."/>
        </authorList>
    </citation>
    <scope>NUCLEOTIDE SEQUENCE [LARGE SCALE GENOMIC DNA]</scope>
    <source>
        <strain evidence="11">DSM 16959</strain>
    </source>
</reference>
<accession>A0A6S6XTT1</accession>
<proteinExistence type="inferred from homology"/>
<dbReference type="Pfam" id="PF08241">
    <property type="entry name" value="Methyltransf_11"/>
    <property type="match status" value="1"/>
</dbReference>
<evidence type="ECO:0000256" key="5">
    <source>
        <dbReference type="ARBA" id="ARBA00022679"/>
    </source>
</evidence>
<dbReference type="HAMAP" id="MF_00835">
    <property type="entry name" value="BioC"/>
    <property type="match status" value="1"/>
</dbReference>
<dbReference type="InterPro" id="IPR029063">
    <property type="entry name" value="SAM-dependent_MTases_sf"/>
</dbReference>
<dbReference type="KEGG" id="doe:DENOEST_2250"/>
<dbReference type="InterPro" id="IPR013216">
    <property type="entry name" value="Methyltransf_11"/>
</dbReference>
<dbReference type="Proteomes" id="UP000515733">
    <property type="component" value="Chromosome"/>
</dbReference>
<evidence type="ECO:0000259" key="9">
    <source>
        <dbReference type="Pfam" id="PF08241"/>
    </source>
</evidence>
<dbReference type="GO" id="GO:0032259">
    <property type="term" value="P:methylation"/>
    <property type="evidence" value="ECO:0007669"/>
    <property type="project" value="UniProtKB-KW"/>
</dbReference>
<dbReference type="GO" id="GO:0008757">
    <property type="term" value="F:S-adenosylmethionine-dependent methyltransferase activity"/>
    <property type="evidence" value="ECO:0007669"/>
    <property type="project" value="InterPro"/>
</dbReference>
<name>A0A6S6XTT1_9PROT</name>
<dbReference type="InterPro" id="IPR050602">
    <property type="entry name" value="Malonyl-ACP_OMT"/>
</dbReference>
<dbReference type="InterPro" id="IPR011814">
    <property type="entry name" value="BioC"/>
</dbReference>
<dbReference type="EC" id="2.1.1.197" evidence="3 8"/>
<evidence type="ECO:0000313" key="11">
    <source>
        <dbReference type="Proteomes" id="UP000515733"/>
    </source>
</evidence>
<keyword evidence="5 8" id="KW-0808">Transferase</keyword>
<keyword evidence="7 8" id="KW-0093">Biotin biosynthesis</keyword>
<evidence type="ECO:0000256" key="4">
    <source>
        <dbReference type="ARBA" id="ARBA00022603"/>
    </source>
</evidence>
<dbReference type="PANTHER" id="PTHR13090">
    <property type="entry name" value="ARGININE-HYDROXYLASE NDUFAF5, MITOCHONDRIAL"/>
    <property type="match status" value="1"/>
</dbReference>
<dbReference type="UniPathway" id="UPA00078"/>
<organism evidence="10 11">
    <name type="scientific">Denitratisoma oestradiolicum</name>
    <dbReference type="NCBI Taxonomy" id="311182"/>
    <lineage>
        <taxon>Bacteria</taxon>
        <taxon>Pseudomonadati</taxon>
        <taxon>Pseudomonadota</taxon>
        <taxon>Betaproteobacteria</taxon>
        <taxon>Nitrosomonadales</taxon>
        <taxon>Sterolibacteriaceae</taxon>
        <taxon>Denitratisoma</taxon>
    </lineage>
</organism>